<dbReference type="KEGG" id="hro:HELRODRAFT_156445"/>
<evidence type="ECO:0008006" key="6">
    <source>
        <dbReference type="Google" id="ProtNLM"/>
    </source>
</evidence>
<dbReference type="Proteomes" id="UP000015101">
    <property type="component" value="Unassembled WGS sequence"/>
</dbReference>
<evidence type="ECO:0000259" key="2">
    <source>
        <dbReference type="Pfam" id="PF02894"/>
    </source>
</evidence>
<dbReference type="Pfam" id="PF02894">
    <property type="entry name" value="GFO_IDH_MocA_C"/>
    <property type="match status" value="1"/>
</dbReference>
<dbReference type="SUPFAM" id="SSF51735">
    <property type="entry name" value="NAD(P)-binding Rossmann-fold domains"/>
    <property type="match status" value="1"/>
</dbReference>
<dbReference type="SUPFAM" id="SSF55347">
    <property type="entry name" value="Glyceraldehyde-3-phosphate dehydrogenase-like, C-terminal domain"/>
    <property type="match status" value="1"/>
</dbReference>
<dbReference type="Gene3D" id="3.30.360.10">
    <property type="entry name" value="Dihydrodipicolinate Reductase, domain 2"/>
    <property type="match status" value="1"/>
</dbReference>
<name>T1ELW8_HELRO</name>
<dbReference type="CTD" id="20197568"/>
<proteinExistence type="predicted"/>
<dbReference type="InterPro" id="IPR036291">
    <property type="entry name" value="NAD(P)-bd_dom_sf"/>
</dbReference>
<accession>T1ELW8</accession>
<keyword evidence="5" id="KW-1185">Reference proteome</keyword>
<dbReference type="InterPro" id="IPR051450">
    <property type="entry name" value="Gfo/Idh/MocA_Oxidoreductases"/>
</dbReference>
<dbReference type="InterPro" id="IPR000683">
    <property type="entry name" value="Gfo/Idh/MocA-like_OxRdtase_N"/>
</dbReference>
<dbReference type="EMBL" id="KB095959">
    <property type="protein sequence ID" value="ESO09338.1"/>
    <property type="molecule type" value="Genomic_DNA"/>
</dbReference>
<dbReference type="OrthoDB" id="2129491at2759"/>
<dbReference type="PANTHER" id="PTHR43377:SF2">
    <property type="entry name" value="BINDING ROSSMANN FOLD OXIDOREDUCTASE, PUTATIVE (AFU_ORTHOLOGUE AFUA_4G00560)-RELATED"/>
    <property type="match status" value="1"/>
</dbReference>
<dbReference type="AlphaFoldDB" id="T1ELW8"/>
<feature type="domain" description="Gfo/Idh/MocA-like oxidoreductase N-terminal" evidence="1">
    <location>
        <begin position="8"/>
        <end position="129"/>
    </location>
</feature>
<reference evidence="5" key="1">
    <citation type="submission" date="2012-12" db="EMBL/GenBank/DDBJ databases">
        <authorList>
            <person name="Hellsten U."/>
            <person name="Grimwood J."/>
            <person name="Chapman J.A."/>
            <person name="Shapiro H."/>
            <person name="Aerts A."/>
            <person name="Otillar R.P."/>
            <person name="Terry A.Y."/>
            <person name="Boore J.L."/>
            <person name="Simakov O."/>
            <person name="Marletaz F."/>
            <person name="Cho S.-J."/>
            <person name="Edsinger-Gonzales E."/>
            <person name="Havlak P."/>
            <person name="Kuo D.-H."/>
            <person name="Larsson T."/>
            <person name="Lv J."/>
            <person name="Arendt D."/>
            <person name="Savage R."/>
            <person name="Osoegawa K."/>
            <person name="de Jong P."/>
            <person name="Lindberg D.R."/>
            <person name="Seaver E.C."/>
            <person name="Weisblat D.A."/>
            <person name="Putnam N.H."/>
            <person name="Grigoriev I.V."/>
            <person name="Rokhsar D.S."/>
        </authorList>
    </citation>
    <scope>NUCLEOTIDE SEQUENCE</scope>
</reference>
<dbReference type="Gene3D" id="3.40.50.720">
    <property type="entry name" value="NAD(P)-binding Rossmann-like Domain"/>
    <property type="match status" value="1"/>
</dbReference>
<feature type="domain" description="Gfo/Idh/MocA-like oxidoreductase C-terminal" evidence="2">
    <location>
        <begin position="142"/>
        <end position="419"/>
    </location>
</feature>
<evidence type="ECO:0000313" key="4">
    <source>
        <dbReference type="EnsemblMetazoa" id="HelroP156445"/>
    </source>
</evidence>
<protein>
    <recommendedName>
        <fullName evidence="6">Gfo/Idh/MocA-like oxidoreductase N-terminal domain-containing protein</fullName>
    </recommendedName>
</protein>
<dbReference type="RefSeq" id="XP_009012431.1">
    <property type="nucleotide sequence ID" value="XM_009014183.1"/>
</dbReference>
<organism evidence="4 5">
    <name type="scientific">Helobdella robusta</name>
    <name type="common">Californian leech</name>
    <dbReference type="NCBI Taxonomy" id="6412"/>
    <lineage>
        <taxon>Eukaryota</taxon>
        <taxon>Metazoa</taxon>
        <taxon>Spiralia</taxon>
        <taxon>Lophotrochozoa</taxon>
        <taxon>Annelida</taxon>
        <taxon>Clitellata</taxon>
        <taxon>Hirudinea</taxon>
        <taxon>Rhynchobdellida</taxon>
        <taxon>Glossiphoniidae</taxon>
        <taxon>Helobdella</taxon>
    </lineage>
</organism>
<dbReference type="eggNOG" id="ENOG502QQXH">
    <property type="taxonomic scope" value="Eukaryota"/>
</dbReference>
<dbReference type="EnsemblMetazoa" id="HelroT156445">
    <property type="protein sequence ID" value="HelroP156445"/>
    <property type="gene ID" value="HelroG156445"/>
</dbReference>
<dbReference type="EMBL" id="AMQM01002938">
    <property type="status" value="NOT_ANNOTATED_CDS"/>
    <property type="molecule type" value="Genomic_DNA"/>
</dbReference>
<dbReference type="PANTHER" id="PTHR43377">
    <property type="entry name" value="BILIVERDIN REDUCTASE A"/>
    <property type="match status" value="1"/>
</dbReference>
<dbReference type="Pfam" id="PF01408">
    <property type="entry name" value="GFO_IDH_MocA"/>
    <property type="match status" value="1"/>
</dbReference>
<dbReference type="InParanoid" id="T1ELW8"/>
<reference evidence="4" key="3">
    <citation type="submission" date="2015-06" db="UniProtKB">
        <authorList>
            <consortium name="EnsemblMetazoa"/>
        </authorList>
    </citation>
    <scope>IDENTIFICATION</scope>
</reference>
<dbReference type="GO" id="GO:0000166">
    <property type="term" value="F:nucleotide binding"/>
    <property type="evidence" value="ECO:0007669"/>
    <property type="project" value="InterPro"/>
</dbReference>
<dbReference type="OMA" id="NVCDDQF"/>
<dbReference type="STRING" id="6412.T1ELW8"/>
<dbReference type="GeneID" id="20197568"/>
<evidence type="ECO:0000313" key="3">
    <source>
        <dbReference type="EMBL" id="ESO09338.1"/>
    </source>
</evidence>
<reference evidence="3 5" key="2">
    <citation type="journal article" date="2013" name="Nature">
        <title>Insights into bilaterian evolution from three spiralian genomes.</title>
        <authorList>
            <person name="Simakov O."/>
            <person name="Marletaz F."/>
            <person name="Cho S.J."/>
            <person name="Edsinger-Gonzales E."/>
            <person name="Havlak P."/>
            <person name="Hellsten U."/>
            <person name="Kuo D.H."/>
            <person name="Larsson T."/>
            <person name="Lv J."/>
            <person name="Arendt D."/>
            <person name="Savage R."/>
            <person name="Osoegawa K."/>
            <person name="de Jong P."/>
            <person name="Grimwood J."/>
            <person name="Chapman J.A."/>
            <person name="Shapiro H."/>
            <person name="Aerts A."/>
            <person name="Otillar R.P."/>
            <person name="Terry A.Y."/>
            <person name="Boore J.L."/>
            <person name="Grigoriev I.V."/>
            <person name="Lindberg D.R."/>
            <person name="Seaver E.C."/>
            <person name="Weisblat D.A."/>
            <person name="Putnam N.H."/>
            <person name="Rokhsar D.S."/>
        </authorList>
    </citation>
    <scope>NUCLEOTIDE SEQUENCE</scope>
</reference>
<dbReference type="EMBL" id="AMQM01002939">
    <property type="status" value="NOT_ANNOTATED_CDS"/>
    <property type="molecule type" value="Genomic_DNA"/>
</dbReference>
<evidence type="ECO:0000259" key="1">
    <source>
        <dbReference type="Pfam" id="PF01408"/>
    </source>
</evidence>
<sequence length="428" mass="47776">MTSTPVTAVVVGAGSRGFAYSKYALDNPDKFKIVGVAEPRKFQREKLASDHNLCKEKVFSTWEEVVNVPKFADCILVTTMDQMHKDPAVAFAKKGYHIYLEKPMATTYADCACIVETCKRNNVMLAVGHVLRYDSHAQTIRDIIRSGEIGQVVNIQHLEPIGFWHFAHSFVRGNWGNSEKSTFLLLAKCCHDLDLIQMWLGEKDECLSISSFGSLVHFTKKNQPDGASDRCLDCKVESQCAYSAKKLYLGLLEKGHTGWPVSVVADVPDVENVLESLRVGPYGRCVYACDNDVCDNEVVIMNYKSGATVSLTTVAFTEEVCSRHTTICGTKGEITCVFYQPDIKVFNFLTKTKKMYNVCEKGVVKTGHSDSDMEAIRCFVEAIKNNDPSKILTGPEQSLQSHLLCFAAERARVEQRVVQLKDENFITS</sequence>
<gene>
    <name evidence="4" type="primary">20197568</name>
    <name evidence="3" type="ORF">HELRODRAFT_156445</name>
</gene>
<evidence type="ECO:0000313" key="5">
    <source>
        <dbReference type="Proteomes" id="UP000015101"/>
    </source>
</evidence>
<dbReference type="InterPro" id="IPR004104">
    <property type="entry name" value="Gfo/Idh/MocA-like_OxRdtase_C"/>
</dbReference>
<dbReference type="HOGENOM" id="CLU_023194_4_2_1"/>